<proteinExistence type="inferred from homology"/>
<evidence type="ECO:0000256" key="3">
    <source>
        <dbReference type="ARBA" id="ARBA00022574"/>
    </source>
</evidence>
<dbReference type="HAMAP" id="MF_03008">
    <property type="entry name" value="eIF3i"/>
    <property type="match status" value="1"/>
</dbReference>
<keyword evidence="1 7" id="KW-0963">Cytoplasm</keyword>
<evidence type="ECO:0000256" key="2">
    <source>
        <dbReference type="ARBA" id="ARBA00022540"/>
    </source>
</evidence>
<dbReference type="SUPFAM" id="SSF50978">
    <property type="entry name" value="WD40 repeat-like"/>
    <property type="match status" value="1"/>
</dbReference>
<gene>
    <name evidence="9" type="ORF">SBAD_LOCUS10159</name>
</gene>
<reference evidence="11" key="1">
    <citation type="submission" date="2016-06" db="UniProtKB">
        <authorList>
            <consortium name="WormBaseParasite"/>
        </authorList>
    </citation>
    <scope>IDENTIFICATION</scope>
</reference>
<evidence type="ECO:0000256" key="1">
    <source>
        <dbReference type="ARBA" id="ARBA00022490"/>
    </source>
</evidence>
<dbReference type="GO" id="GO:0071541">
    <property type="term" value="C:eukaryotic translation initiation factor 3 complex, eIF3m"/>
    <property type="evidence" value="ECO:0007669"/>
    <property type="project" value="TreeGrafter"/>
</dbReference>
<comment type="function">
    <text evidence="7">Component of the eukaryotic translation initiation factor 3 (eIF-3) complex, which is involved in protein synthesis of a specialized repertoire of mRNAs and, together with other initiation factors, stimulates binding of mRNA and methionyl-tRNAi to the 40S ribosome. The eIF-3 complex specifically targets and initiates translation of a subset of mRNAs involved in cell proliferation.</text>
</comment>
<dbReference type="Gene3D" id="2.130.10.10">
    <property type="entry name" value="YVTN repeat-like/Quinoprotein amine dehydrogenase"/>
    <property type="match status" value="1"/>
</dbReference>
<evidence type="ECO:0000256" key="7">
    <source>
        <dbReference type="HAMAP-Rule" id="MF_03008"/>
    </source>
</evidence>
<evidence type="ECO:0000256" key="5">
    <source>
        <dbReference type="ARBA" id="ARBA00022917"/>
    </source>
</evidence>
<feature type="repeat" description="WD" evidence="8">
    <location>
        <begin position="48"/>
        <end position="89"/>
    </location>
</feature>
<comment type="similarity">
    <text evidence="7">Belongs to the eIF-3 subunit I family.</text>
</comment>
<dbReference type="Pfam" id="PF24805">
    <property type="entry name" value="EIF3I"/>
    <property type="match status" value="1"/>
</dbReference>
<dbReference type="PANTHER" id="PTHR19877">
    <property type="entry name" value="EUKARYOTIC TRANSLATION INITIATION FACTOR 3 SUBUNIT I"/>
    <property type="match status" value="1"/>
</dbReference>
<dbReference type="AlphaFoldDB" id="A0A183J2R1"/>
<comment type="subcellular location">
    <subcellularLocation>
        <location evidence="7">Cytoplasm</location>
    </subcellularLocation>
</comment>
<keyword evidence="2 7" id="KW-0396">Initiation factor</keyword>
<keyword evidence="4" id="KW-0677">Repeat</keyword>
<keyword evidence="3 8" id="KW-0853">WD repeat</keyword>
<evidence type="ECO:0000313" key="11">
    <source>
        <dbReference type="WBParaSite" id="SBAD_0001052201-mRNA-1"/>
    </source>
</evidence>
<dbReference type="InterPro" id="IPR015943">
    <property type="entry name" value="WD40/YVTN_repeat-like_dom_sf"/>
</dbReference>
<evidence type="ECO:0000256" key="6">
    <source>
        <dbReference type="ARBA" id="ARBA00038394"/>
    </source>
</evidence>
<evidence type="ECO:0000313" key="9">
    <source>
        <dbReference type="EMBL" id="VDP29493.1"/>
    </source>
</evidence>
<dbReference type="PROSITE" id="PS50082">
    <property type="entry name" value="WD_REPEATS_2"/>
    <property type="match status" value="4"/>
</dbReference>
<dbReference type="InterPro" id="IPR027525">
    <property type="entry name" value="eIF3i"/>
</dbReference>
<accession>A0A183J2R1</accession>
<keyword evidence="5 7" id="KW-0648">Protein biosynthesis</keyword>
<reference evidence="9 10" key="2">
    <citation type="submission" date="2018-11" db="EMBL/GenBank/DDBJ databases">
        <authorList>
            <consortium name="Pathogen Informatics"/>
        </authorList>
    </citation>
    <scope>NUCLEOTIDE SEQUENCE [LARGE SCALE GENOMIC DNA]</scope>
</reference>
<dbReference type="GO" id="GO:0016282">
    <property type="term" value="C:eukaryotic 43S preinitiation complex"/>
    <property type="evidence" value="ECO:0007669"/>
    <property type="project" value="UniProtKB-UniRule"/>
</dbReference>
<dbReference type="InterPro" id="IPR036322">
    <property type="entry name" value="WD40_repeat_dom_sf"/>
</dbReference>
<feature type="repeat" description="WD" evidence="8">
    <location>
        <begin position="186"/>
        <end position="227"/>
    </location>
</feature>
<feature type="repeat" description="WD" evidence="8">
    <location>
        <begin position="283"/>
        <end position="313"/>
    </location>
</feature>
<comment type="subunit">
    <text evidence="7">Component of the eukaryotic translation initiation factor 3 (eIF-3) complex.</text>
</comment>
<organism evidence="11">
    <name type="scientific">Soboliphyme baturini</name>
    <dbReference type="NCBI Taxonomy" id="241478"/>
    <lineage>
        <taxon>Eukaryota</taxon>
        <taxon>Metazoa</taxon>
        <taxon>Ecdysozoa</taxon>
        <taxon>Nematoda</taxon>
        <taxon>Enoplea</taxon>
        <taxon>Dorylaimia</taxon>
        <taxon>Dioctophymatida</taxon>
        <taxon>Dioctophymatoidea</taxon>
        <taxon>Soboliphymatidae</taxon>
        <taxon>Soboliphyme</taxon>
    </lineage>
</organism>
<dbReference type="PANTHER" id="PTHR19877:SF1">
    <property type="entry name" value="EUKARYOTIC TRANSLATION INITIATION FACTOR 3 SUBUNIT I"/>
    <property type="match status" value="1"/>
</dbReference>
<evidence type="ECO:0000256" key="4">
    <source>
        <dbReference type="ARBA" id="ARBA00022737"/>
    </source>
</evidence>
<dbReference type="GO" id="GO:0001732">
    <property type="term" value="P:formation of cytoplasmic translation initiation complex"/>
    <property type="evidence" value="ECO:0007669"/>
    <property type="project" value="UniProtKB-UniRule"/>
</dbReference>
<protein>
    <recommendedName>
        <fullName evidence="7">Eukaryotic translation initiation factor 3 subunit I</fullName>
        <shortName evidence="7">eIF3i</shortName>
    </recommendedName>
</protein>
<feature type="repeat" description="WD" evidence="8">
    <location>
        <begin position="6"/>
        <end position="47"/>
    </location>
</feature>
<keyword evidence="10" id="KW-1185">Reference proteome</keyword>
<dbReference type="FunFam" id="2.130.10.10:FF:000127">
    <property type="entry name" value="Eukaryotic translation initiation factor 3 subunit I"/>
    <property type="match status" value="1"/>
</dbReference>
<dbReference type="PROSITE" id="PS50294">
    <property type="entry name" value="WD_REPEATS_REGION"/>
    <property type="match status" value="3"/>
</dbReference>
<sequence>MRPLVLKGHERAITKVKYNREGDLLFSSAKDKLPTVWYSDTGERLGTYNGHNGVVWCLDVSFDTSCLLTGSGDNSCCLWDCETGTLVNRLGSPTAVRAVGFSYSSNTFFYSTDQRMTQNCSLDVFDTRDKNAMAKGEACIKIPILKSRITSALWGHLDYIIITGNENGEICQFDIRRDSSDPVNFLTEHKRAVMDLQTSSDEIMLLSASKDQTAKLFDAQNFIHLKTYQSERPVNSAAISPTRDHIVLGGGEEAMKVTQTDTRQGQFEAKFYHLIFQEEFARVRGHFGPINSLVFHPDGKSYASGGEDGYVRVHVFDDDYFDFDLDY</sequence>
<name>A0A183J2R1_9BILA</name>
<dbReference type="GO" id="GO:0003723">
    <property type="term" value="F:RNA binding"/>
    <property type="evidence" value="ECO:0007669"/>
    <property type="project" value="TreeGrafter"/>
</dbReference>
<dbReference type="WBParaSite" id="SBAD_0001052201-mRNA-1">
    <property type="protein sequence ID" value="SBAD_0001052201-mRNA-1"/>
    <property type="gene ID" value="SBAD_0001052201"/>
</dbReference>
<dbReference type="OrthoDB" id="24966at2759"/>
<dbReference type="GO" id="GO:0003743">
    <property type="term" value="F:translation initiation factor activity"/>
    <property type="evidence" value="ECO:0007669"/>
    <property type="project" value="UniProtKB-UniRule"/>
</dbReference>
<comment type="similarity">
    <text evidence="6">Belongs to the WD repeat STRAP family.</text>
</comment>
<evidence type="ECO:0000313" key="10">
    <source>
        <dbReference type="Proteomes" id="UP000270296"/>
    </source>
</evidence>
<evidence type="ECO:0000256" key="8">
    <source>
        <dbReference type="PROSITE-ProRule" id="PRU00221"/>
    </source>
</evidence>
<dbReference type="EMBL" id="UZAM01013701">
    <property type="protein sequence ID" value="VDP29493.1"/>
    <property type="molecule type" value="Genomic_DNA"/>
</dbReference>
<dbReference type="SMART" id="SM00320">
    <property type="entry name" value="WD40"/>
    <property type="match status" value="6"/>
</dbReference>
<dbReference type="InterPro" id="IPR001680">
    <property type="entry name" value="WD40_rpt"/>
</dbReference>
<dbReference type="GO" id="GO:0033290">
    <property type="term" value="C:eukaryotic 48S preinitiation complex"/>
    <property type="evidence" value="ECO:0007669"/>
    <property type="project" value="UniProtKB-UniRule"/>
</dbReference>
<dbReference type="Proteomes" id="UP000270296">
    <property type="component" value="Unassembled WGS sequence"/>
</dbReference>